<dbReference type="PROSITE" id="PS51918">
    <property type="entry name" value="RADICAL_SAM"/>
    <property type="match status" value="1"/>
</dbReference>
<name>A0A3R9X183_9CREN</name>
<dbReference type="SFLD" id="SFLDG01217">
    <property type="entry name" value="B12-binding_methylthiotransfer"/>
    <property type="match status" value="1"/>
</dbReference>
<keyword evidence="6" id="KW-0411">Iron-sulfur</keyword>
<evidence type="ECO:0000313" key="10">
    <source>
        <dbReference type="EMBL" id="RZN62162.1"/>
    </source>
</evidence>
<dbReference type="InterPro" id="IPR006158">
    <property type="entry name" value="Cobalamin-bd"/>
</dbReference>
<comment type="caution">
    <text evidence="9">The sequence shown here is derived from an EMBL/GenBank/DDBJ whole genome shotgun (WGS) entry which is preliminary data.</text>
</comment>
<dbReference type="EMBL" id="RCOS01000137">
    <property type="protein sequence ID" value="RSN72807.1"/>
    <property type="molecule type" value="Genomic_DNA"/>
</dbReference>
<feature type="domain" description="B12-binding" evidence="7">
    <location>
        <begin position="1"/>
        <end position="124"/>
    </location>
</feature>
<evidence type="ECO:0000259" key="8">
    <source>
        <dbReference type="PROSITE" id="PS51918"/>
    </source>
</evidence>
<dbReference type="InterPro" id="IPR058240">
    <property type="entry name" value="rSAM_sf"/>
</dbReference>
<sequence length="455" mass="50335">MTKVLVLTPEVYSYGSMLIAGALEKAGFRVSIMKFTAKADVNLLPQADVYAIGLYSTLHVLEYKDWISRLKSARDKPVIVGGPVTQIPELVLTNMNCVDAVVVGEGEETIVELVNALISKQDLDSVDGIAYNSQGKVVKTKPREPIDMEKRPMPKIPDDIGEQSIRGAHVYVEVSRGCKGSCSFCQVPRLFGREVRSRPINKIVDEVKLFKKKGALRVAISGGTTSFYGCGSSWLDEKEVVKLLKSLSRVLGPKNLSAPDIRVDAATDGILEAIAKYTIGWVFFGVESGSQKILNKMRKGIKVEEIYDAVYRARKLGVKPAGSFIVAYPGETKENFEETVTLVKNLPLMDHFVSIAEPIPGTPLAEEVADMRISENLLFVNDDSKFGRLYGLSVAESRAYQLMIEGYRVRSPLIIGDVHIAKLFLQEAKKQGEDIRKCTMEVKKLYSLLRGRHEA</sequence>
<evidence type="ECO:0000313" key="12">
    <source>
        <dbReference type="Proteomes" id="UP000316217"/>
    </source>
</evidence>
<evidence type="ECO:0000313" key="9">
    <source>
        <dbReference type="EMBL" id="RSN72807.1"/>
    </source>
</evidence>
<dbReference type="Proteomes" id="UP000277582">
    <property type="component" value="Unassembled WGS sequence"/>
</dbReference>
<comment type="cofactor">
    <cofactor evidence="1">
        <name>[4Fe-4S] cluster</name>
        <dbReference type="ChEBI" id="CHEBI:49883"/>
    </cofactor>
</comment>
<dbReference type="GO" id="GO:0031419">
    <property type="term" value="F:cobalamin binding"/>
    <property type="evidence" value="ECO:0007669"/>
    <property type="project" value="InterPro"/>
</dbReference>
<dbReference type="CDD" id="cd01335">
    <property type="entry name" value="Radical_SAM"/>
    <property type="match status" value="1"/>
</dbReference>
<dbReference type="Gene3D" id="3.40.50.280">
    <property type="entry name" value="Cobalamin-binding domain"/>
    <property type="match status" value="1"/>
</dbReference>
<dbReference type="CDD" id="cd02068">
    <property type="entry name" value="radical_SAM_B12_BD"/>
    <property type="match status" value="1"/>
</dbReference>
<dbReference type="GO" id="GO:0003824">
    <property type="term" value="F:catalytic activity"/>
    <property type="evidence" value="ECO:0007669"/>
    <property type="project" value="InterPro"/>
</dbReference>
<evidence type="ECO:0000256" key="3">
    <source>
        <dbReference type="ARBA" id="ARBA00022691"/>
    </source>
</evidence>
<evidence type="ECO:0000313" key="11">
    <source>
        <dbReference type="Proteomes" id="UP000277582"/>
    </source>
</evidence>
<reference evidence="10 12" key="2">
    <citation type="journal article" date="2019" name="Nat. Microbiol.">
        <title>Wide diversity of methane and short-chain alkane metabolisms in uncultured archaea.</title>
        <authorList>
            <person name="Borrel G."/>
            <person name="Adam P.S."/>
            <person name="McKay L.J."/>
            <person name="Chen L.X."/>
            <person name="Sierra-Garcia I.N."/>
            <person name="Sieber C.M."/>
            <person name="Letourneur Q."/>
            <person name="Ghozlane A."/>
            <person name="Andersen G.L."/>
            <person name="Li W.J."/>
            <person name="Hallam S.J."/>
            <person name="Muyzer G."/>
            <person name="de Oliveira V.M."/>
            <person name="Inskeep W.P."/>
            <person name="Banfield J.F."/>
            <person name="Gribaldo S."/>
        </authorList>
    </citation>
    <scope>NUCLEOTIDE SEQUENCE [LARGE SCALE GENOMIC DNA]</scope>
    <source>
        <strain evidence="10">NM4</strain>
    </source>
</reference>
<evidence type="ECO:0000259" key="7">
    <source>
        <dbReference type="PROSITE" id="PS51332"/>
    </source>
</evidence>
<dbReference type="InterPro" id="IPR023404">
    <property type="entry name" value="rSAM_horseshoe"/>
</dbReference>
<dbReference type="InterPro" id="IPR051198">
    <property type="entry name" value="BchE-like"/>
</dbReference>
<dbReference type="SFLD" id="SFLDG01123">
    <property type="entry name" value="methyltransferase_(Class_B)"/>
    <property type="match status" value="1"/>
</dbReference>
<dbReference type="PROSITE" id="PS01278">
    <property type="entry name" value="MTTASE_RADICAL"/>
    <property type="match status" value="1"/>
</dbReference>
<dbReference type="GO" id="GO:0051539">
    <property type="term" value="F:4 iron, 4 sulfur cluster binding"/>
    <property type="evidence" value="ECO:0007669"/>
    <property type="project" value="UniProtKB-KW"/>
</dbReference>
<keyword evidence="5" id="KW-0408">Iron</keyword>
<evidence type="ECO:0000256" key="4">
    <source>
        <dbReference type="ARBA" id="ARBA00022723"/>
    </source>
</evidence>
<dbReference type="SFLD" id="SFLDS00029">
    <property type="entry name" value="Radical_SAM"/>
    <property type="match status" value="1"/>
</dbReference>
<evidence type="ECO:0000256" key="2">
    <source>
        <dbReference type="ARBA" id="ARBA00022485"/>
    </source>
</evidence>
<dbReference type="NCBIfam" id="TIGR04014">
    <property type="entry name" value="B12_SAM_MJ_0865"/>
    <property type="match status" value="1"/>
</dbReference>
<dbReference type="OrthoDB" id="358785at2157"/>
<dbReference type="Pfam" id="PF02310">
    <property type="entry name" value="B12-binding"/>
    <property type="match status" value="1"/>
</dbReference>
<dbReference type="EMBL" id="RXII01000053">
    <property type="protein sequence ID" value="RZN62162.1"/>
    <property type="molecule type" value="Genomic_DNA"/>
</dbReference>
<reference evidence="9 11" key="1">
    <citation type="submission" date="2018-10" db="EMBL/GenBank/DDBJ databases">
        <title>Co-occurring genomic capacity for anaerobic methane metabolism and dissimilatory sulfite reduction discovered in the Korarchaeota.</title>
        <authorList>
            <person name="Mckay L.J."/>
            <person name="Dlakic M."/>
            <person name="Fields M.W."/>
            <person name="Delmont T.O."/>
            <person name="Eren A.M."/>
            <person name="Jay Z.J."/>
            <person name="Klingelsmith K.B."/>
            <person name="Rusch D.B."/>
            <person name="Inskeep W.P."/>
        </authorList>
    </citation>
    <scope>NUCLEOTIDE SEQUENCE [LARGE SCALE GENOMIC DNA]</scope>
    <source>
        <strain evidence="9 11">MDKW</strain>
    </source>
</reference>
<dbReference type="RefSeq" id="WP_125672242.1">
    <property type="nucleotide sequence ID" value="NZ_RCOS01000137.1"/>
</dbReference>
<dbReference type="SFLD" id="SFLDG01082">
    <property type="entry name" value="B12-binding_domain_containing"/>
    <property type="match status" value="1"/>
</dbReference>
<dbReference type="InterPro" id="IPR007197">
    <property type="entry name" value="rSAM"/>
</dbReference>
<dbReference type="SUPFAM" id="SSF52242">
    <property type="entry name" value="Cobalamin (vitamin B12)-binding domain"/>
    <property type="match status" value="1"/>
</dbReference>
<dbReference type="AlphaFoldDB" id="A0A3R9X183"/>
<dbReference type="PANTHER" id="PTHR43409:SF17">
    <property type="entry name" value="METHYLTHIOTRANSFERASE MJ0865-RELATED"/>
    <property type="match status" value="1"/>
</dbReference>
<dbReference type="PANTHER" id="PTHR43409">
    <property type="entry name" value="ANAEROBIC MAGNESIUM-PROTOPORPHYRIN IX MONOMETHYL ESTER CYCLASE-RELATED"/>
    <property type="match status" value="1"/>
</dbReference>
<dbReference type="InterPro" id="IPR006638">
    <property type="entry name" value="Elp3/MiaA/NifB-like_rSAM"/>
</dbReference>
<dbReference type="Pfam" id="PF04055">
    <property type="entry name" value="Radical_SAM"/>
    <property type="match status" value="1"/>
</dbReference>
<dbReference type="PROSITE" id="PS51332">
    <property type="entry name" value="B12_BINDING"/>
    <property type="match status" value="1"/>
</dbReference>
<dbReference type="InterPro" id="IPR020612">
    <property type="entry name" value="Methylthiotransferase_CS"/>
</dbReference>
<gene>
    <name evidence="9" type="ORF">D6D85_12225</name>
    <name evidence="10" type="ORF">EF810_03450</name>
</gene>
<keyword evidence="3" id="KW-0949">S-adenosyl-L-methionine</keyword>
<dbReference type="InterPro" id="IPR023979">
    <property type="entry name" value="CHP04014_B12-bd/rSAM"/>
</dbReference>
<feature type="domain" description="Radical SAM core" evidence="8">
    <location>
        <begin position="164"/>
        <end position="408"/>
    </location>
</feature>
<proteinExistence type="predicted"/>
<keyword evidence="11" id="KW-1185">Reference proteome</keyword>
<keyword evidence="2" id="KW-0004">4Fe-4S</keyword>
<dbReference type="SMART" id="SM00729">
    <property type="entry name" value="Elp3"/>
    <property type="match status" value="1"/>
</dbReference>
<dbReference type="InterPro" id="IPR036724">
    <property type="entry name" value="Cobalamin-bd_sf"/>
</dbReference>
<keyword evidence="4" id="KW-0479">Metal-binding</keyword>
<organism evidence="9 11">
    <name type="scientific">Candidatus Methanodesulfokora washburnensis</name>
    <dbReference type="NCBI Taxonomy" id="2478471"/>
    <lineage>
        <taxon>Archaea</taxon>
        <taxon>Thermoproteota</taxon>
        <taxon>Candidatus Korarchaeia</taxon>
        <taxon>Candidatus Korarchaeia incertae sedis</taxon>
        <taxon>Candidatus Methanodesulfokora</taxon>
    </lineage>
</organism>
<protein>
    <submittedName>
        <fullName evidence="9">TIGR04014 family B12-binding domain/radical SAM domain-containing protein</fullName>
    </submittedName>
</protein>
<evidence type="ECO:0000256" key="6">
    <source>
        <dbReference type="ARBA" id="ARBA00023014"/>
    </source>
</evidence>
<dbReference type="Gene3D" id="3.80.30.20">
    <property type="entry name" value="tm_1862 like domain"/>
    <property type="match status" value="1"/>
</dbReference>
<dbReference type="SUPFAM" id="SSF102114">
    <property type="entry name" value="Radical SAM enzymes"/>
    <property type="match status" value="1"/>
</dbReference>
<dbReference type="GO" id="GO:0046872">
    <property type="term" value="F:metal ion binding"/>
    <property type="evidence" value="ECO:0007669"/>
    <property type="project" value="UniProtKB-KW"/>
</dbReference>
<accession>A0A3R9X183</accession>
<evidence type="ECO:0000256" key="1">
    <source>
        <dbReference type="ARBA" id="ARBA00001966"/>
    </source>
</evidence>
<dbReference type="Proteomes" id="UP000316217">
    <property type="component" value="Unassembled WGS sequence"/>
</dbReference>
<evidence type="ECO:0000256" key="5">
    <source>
        <dbReference type="ARBA" id="ARBA00023004"/>
    </source>
</evidence>
<dbReference type="InterPro" id="IPR034466">
    <property type="entry name" value="Methyltransferase_Class_B"/>
</dbReference>